<name>A0ABP6STV6_9ACTN</name>
<dbReference type="InterPro" id="IPR025714">
    <property type="entry name" value="Methyltranfer_dom"/>
</dbReference>
<feature type="domain" description="S-adenosylmethionine-dependent methyltransferase Rv2258c-like winged HTH" evidence="2">
    <location>
        <begin position="53"/>
        <end position="123"/>
    </location>
</feature>
<dbReference type="EMBL" id="BAAAYN010000009">
    <property type="protein sequence ID" value="GAA3384737.1"/>
    <property type="molecule type" value="Genomic_DNA"/>
</dbReference>
<comment type="caution">
    <text evidence="3">The sequence shown here is derived from an EMBL/GenBank/DDBJ whole genome shotgun (WGS) entry which is preliminary data.</text>
</comment>
<dbReference type="InterPro" id="IPR036388">
    <property type="entry name" value="WH-like_DNA-bd_sf"/>
</dbReference>
<accession>A0ABP6STV6</accession>
<dbReference type="CDD" id="cd02440">
    <property type="entry name" value="AdoMet_MTases"/>
    <property type="match status" value="1"/>
</dbReference>
<proteinExistence type="predicted"/>
<dbReference type="GO" id="GO:0008168">
    <property type="term" value="F:methyltransferase activity"/>
    <property type="evidence" value="ECO:0007669"/>
    <property type="project" value="UniProtKB-KW"/>
</dbReference>
<dbReference type="Pfam" id="PF13847">
    <property type="entry name" value="Methyltransf_31"/>
    <property type="match status" value="1"/>
</dbReference>
<evidence type="ECO:0000259" key="2">
    <source>
        <dbReference type="Pfam" id="PF21320"/>
    </source>
</evidence>
<keyword evidence="3" id="KW-0808">Transferase</keyword>
<sequence length="381" mass="40489">MLTTDVPGGARPEASLTRIVRGDEGRSTMSEIDQARLEQFVGQAVGDMAAAISGLLLHIGDRLGLYQAMAGAGPLTPEELAERTGTAPRYIREWLSNQAAGGYVVYRPDDGTFELPAEHAAVVADENSPVFLGGAFEAIASCYSDHDRLVDAVVTGAGVGWDQHDERLFSGVHRLFRPGYAAHLATEWIPALDGVDEKLRSGASVADVGCGLGAATMILAEAYPHSTFVGYDYHQPSTETARKAAAEAGLERRVRFETESATEFPGTGFDLICLFDCLHDMGDPLGAARHIRRALASDGTVLLVEPFAGDGLAENLNPVSRAYYGFSTVICTPASLAQPVGLGLGAQAGEARLTEILTEAGFTRVRRAAETPFNLILEARP</sequence>
<dbReference type="InterPro" id="IPR029063">
    <property type="entry name" value="SAM-dependent_MTases_sf"/>
</dbReference>
<gene>
    <name evidence="3" type="ORF">GCM10020369_15570</name>
</gene>
<dbReference type="Pfam" id="PF21320">
    <property type="entry name" value="WHD_Rv2258c"/>
    <property type="match status" value="1"/>
</dbReference>
<reference evidence="4" key="1">
    <citation type="journal article" date="2019" name="Int. J. Syst. Evol. Microbiol.">
        <title>The Global Catalogue of Microorganisms (GCM) 10K type strain sequencing project: providing services to taxonomists for standard genome sequencing and annotation.</title>
        <authorList>
            <consortium name="The Broad Institute Genomics Platform"/>
            <consortium name="The Broad Institute Genome Sequencing Center for Infectious Disease"/>
            <person name="Wu L."/>
            <person name="Ma J."/>
        </authorList>
    </citation>
    <scope>NUCLEOTIDE SEQUENCE [LARGE SCALE GENOMIC DNA]</scope>
    <source>
        <strain evidence="4">JCM 9458</strain>
    </source>
</reference>
<organism evidence="3 4">
    <name type="scientific">Cryptosporangium minutisporangium</name>
    <dbReference type="NCBI Taxonomy" id="113569"/>
    <lineage>
        <taxon>Bacteria</taxon>
        <taxon>Bacillati</taxon>
        <taxon>Actinomycetota</taxon>
        <taxon>Actinomycetes</taxon>
        <taxon>Cryptosporangiales</taxon>
        <taxon>Cryptosporangiaceae</taxon>
        <taxon>Cryptosporangium</taxon>
    </lineage>
</organism>
<keyword evidence="4" id="KW-1185">Reference proteome</keyword>
<dbReference type="PANTHER" id="PTHR45128:SF2">
    <property type="entry name" value="METHYLTRANSFERASE DOMAIN-CONTAINING PROTEIN"/>
    <property type="match status" value="1"/>
</dbReference>
<evidence type="ECO:0000313" key="4">
    <source>
        <dbReference type="Proteomes" id="UP001501676"/>
    </source>
</evidence>
<dbReference type="PANTHER" id="PTHR45128">
    <property type="entry name" value="METHYLTRANSFERASE TYPE 11"/>
    <property type="match status" value="1"/>
</dbReference>
<protein>
    <submittedName>
        <fullName evidence="3">Class I SAM-dependent methyltransferase</fullName>
    </submittedName>
</protein>
<dbReference type="InterPro" id="IPR053173">
    <property type="entry name" value="SAM-binding_MTase"/>
</dbReference>
<dbReference type="SUPFAM" id="SSF46785">
    <property type="entry name" value="Winged helix' DNA-binding domain"/>
    <property type="match status" value="1"/>
</dbReference>
<evidence type="ECO:0000259" key="1">
    <source>
        <dbReference type="Pfam" id="PF13847"/>
    </source>
</evidence>
<dbReference type="InterPro" id="IPR048711">
    <property type="entry name" value="WHD_Rv2258c"/>
</dbReference>
<keyword evidence="3" id="KW-0489">Methyltransferase</keyword>
<evidence type="ECO:0000313" key="3">
    <source>
        <dbReference type="EMBL" id="GAA3384737.1"/>
    </source>
</evidence>
<dbReference type="InterPro" id="IPR036390">
    <property type="entry name" value="WH_DNA-bd_sf"/>
</dbReference>
<dbReference type="SUPFAM" id="SSF53335">
    <property type="entry name" value="S-adenosyl-L-methionine-dependent methyltransferases"/>
    <property type="match status" value="1"/>
</dbReference>
<dbReference type="Gene3D" id="3.40.50.150">
    <property type="entry name" value="Vaccinia Virus protein VP39"/>
    <property type="match status" value="1"/>
</dbReference>
<dbReference type="GO" id="GO:0032259">
    <property type="term" value="P:methylation"/>
    <property type="evidence" value="ECO:0007669"/>
    <property type="project" value="UniProtKB-KW"/>
</dbReference>
<dbReference type="Proteomes" id="UP001501676">
    <property type="component" value="Unassembled WGS sequence"/>
</dbReference>
<feature type="domain" description="Methyltransferase" evidence="1">
    <location>
        <begin position="200"/>
        <end position="324"/>
    </location>
</feature>
<dbReference type="Gene3D" id="1.10.10.10">
    <property type="entry name" value="Winged helix-like DNA-binding domain superfamily/Winged helix DNA-binding domain"/>
    <property type="match status" value="1"/>
</dbReference>